<dbReference type="SUPFAM" id="SSF53335">
    <property type="entry name" value="S-adenosyl-L-methionine-dependent methyltransferases"/>
    <property type="match status" value="1"/>
</dbReference>
<reference evidence="1 2" key="1">
    <citation type="submission" date="2023-01" db="EMBL/GenBank/DDBJ databases">
        <title>Complete genome sequence of Roseicyclus marinus strain Dej080120_10.</title>
        <authorList>
            <person name="Ueki S."/>
            <person name="Maruyama F."/>
        </authorList>
    </citation>
    <scope>NUCLEOTIDE SEQUENCE [LARGE SCALE GENOMIC DNA]</scope>
    <source>
        <strain evidence="1 2">Dej080120_10</strain>
    </source>
</reference>
<keyword evidence="1" id="KW-0808">Transferase</keyword>
<keyword evidence="2" id="KW-1185">Reference proteome</keyword>
<organism evidence="1 2">
    <name type="scientific">Roseicyclus marinus</name>
    <dbReference type="NCBI Taxonomy" id="2161673"/>
    <lineage>
        <taxon>Bacteria</taxon>
        <taxon>Pseudomonadati</taxon>
        <taxon>Pseudomonadota</taxon>
        <taxon>Alphaproteobacteria</taxon>
        <taxon>Rhodobacterales</taxon>
        <taxon>Roseobacteraceae</taxon>
        <taxon>Roseicyclus</taxon>
    </lineage>
</organism>
<proteinExistence type="predicted"/>
<evidence type="ECO:0000313" key="2">
    <source>
        <dbReference type="Proteomes" id="UP001337723"/>
    </source>
</evidence>
<dbReference type="EMBL" id="AP027266">
    <property type="protein sequence ID" value="BDW84724.1"/>
    <property type="molecule type" value="Genomic_DNA"/>
</dbReference>
<keyword evidence="1" id="KW-0489">Methyltransferase</keyword>
<sequence>MGFSAEWLALRDPADRAARDAVLARRAARAAGPAPLIVDLGAGTGATWRALSPLLPPGARWRFVDNDPALLSIAAAAAGEGAETVIADLADLEALPLAGATLVTASALLDLVSADWVAGLVARLGVPFYAALSYDGRMDWTPKDPRDAAITAAFNRHQTGDKGLGPALGPDAADHAARAFEAAGFTVTLADSPWLLGPEMAALQRDLCDGIAAAAAETGLGDAADWGRARRETAALSRCMIGHLDILALPPVPPPEIAHVQH</sequence>
<evidence type="ECO:0000313" key="1">
    <source>
        <dbReference type="EMBL" id="BDW84724.1"/>
    </source>
</evidence>
<dbReference type="GO" id="GO:0008168">
    <property type="term" value="F:methyltransferase activity"/>
    <property type="evidence" value="ECO:0007669"/>
    <property type="project" value="UniProtKB-KW"/>
</dbReference>
<accession>A0AA48H199</accession>
<dbReference type="Proteomes" id="UP001337723">
    <property type="component" value="Chromosome"/>
</dbReference>
<dbReference type="AlphaFoldDB" id="A0AA48H199"/>
<name>A0AA48H199_9RHOB</name>
<protein>
    <submittedName>
        <fullName evidence="1">Trans-aconitate methyltransferase</fullName>
    </submittedName>
</protein>
<dbReference type="Gene3D" id="3.40.50.150">
    <property type="entry name" value="Vaccinia Virus protein VP39"/>
    <property type="match status" value="1"/>
</dbReference>
<dbReference type="GO" id="GO:0032259">
    <property type="term" value="P:methylation"/>
    <property type="evidence" value="ECO:0007669"/>
    <property type="project" value="UniProtKB-KW"/>
</dbReference>
<dbReference type="InterPro" id="IPR029063">
    <property type="entry name" value="SAM-dependent_MTases_sf"/>
</dbReference>
<dbReference type="KEGG" id="rmai:MACH21_09010"/>
<dbReference type="RefSeq" id="WP_338274821.1">
    <property type="nucleotide sequence ID" value="NZ_AP027266.1"/>
</dbReference>
<gene>
    <name evidence="1" type="ORF">MACH21_09010</name>
</gene>